<evidence type="ECO:0000313" key="2">
    <source>
        <dbReference type="Proteomes" id="UP000161385"/>
    </source>
</evidence>
<dbReference type="KEGG" id="vg:26100694"/>
<dbReference type="OrthoDB" id="18479at10239"/>
<protein>
    <submittedName>
        <fullName evidence="1">ORF2</fullName>
    </submittedName>
</protein>
<proteinExistence type="predicted"/>
<evidence type="ECO:0000313" key="1">
    <source>
        <dbReference type="EMBL" id="ALE30417.1"/>
    </source>
</evidence>
<organism evidence="1 2">
    <name type="scientific">Simian adenovirus 16</name>
    <dbReference type="NCBI Taxonomy" id="1715778"/>
    <lineage>
        <taxon>Viruses</taxon>
        <taxon>Varidnaviria</taxon>
        <taxon>Bamfordvirae</taxon>
        <taxon>Preplasmiviricota</taxon>
        <taxon>Polisuviricotina</taxon>
        <taxon>Pharingeaviricetes</taxon>
        <taxon>Rowavirales</taxon>
        <taxon>Adenoviridae</taxon>
        <taxon>Mastadenovirus</taxon>
        <taxon>Mastadenovirus alienum</taxon>
        <taxon>Simian mastadenovirus E</taxon>
    </lineage>
</organism>
<sequence length="137" mass="15503">MFFLVEAAAMFERRPVFYSIVIPQPLLEYLHGCDVELHAFMVRVLPEFWRFQLLCLTPPYESAHAGGMLASLAPVFQVTCCVSAPGLTPNGELASLLAFDLHEVLLTALMVELRDRRVVPNLQMLRLLQVTQEVNLF</sequence>
<reference evidence="1 2" key="1">
    <citation type="journal article" date="2015" name="Arch. Virol.">
        <title>Taxonomy proposal for Old World monkey adenoviruses: characterisation of several non-human, non-ape primate adenovirus lineages.</title>
        <authorList>
            <person name="Panto L."/>
            <person name="Podgorski I.I."/>
            <person name="Janoska M."/>
            <person name="Marko O."/>
            <person name="Harrach B."/>
        </authorList>
    </citation>
    <scope>NUCLEOTIDE SEQUENCE [LARGE SCALE GENOMIC DNA]</scope>
    <source>
        <strain evidence="1">C-8</strain>
    </source>
</reference>
<name>A0A0M4NHM1_9ADEN</name>
<dbReference type="RefSeq" id="YP_009174174.1">
    <property type="nucleotide sequence ID" value="NC_028105.1"/>
</dbReference>
<dbReference type="Proteomes" id="UP000161385">
    <property type="component" value="Segment"/>
</dbReference>
<keyword evidence="2" id="KW-1185">Reference proteome</keyword>
<dbReference type="GeneID" id="26100694"/>
<accession>A0A0M4NHM1</accession>
<dbReference type="EMBL" id="KP329564">
    <property type="protein sequence ID" value="ALE30417.1"/>
    <property type="molecule type" value="Genomic_DNA"/>
</dbReference>